<dbReference type="SUPFAM" id="SSF52402">
    <property type="entry name" value="Adenine nucleotide alpha hydrolases-like"/>
    <property type="match status" value="1"/>
</dbReference>
<reference evidence="1" key="1">
    <citation type="submission" date="2020-02" db="EMBL/GenBank/DDBJ databases">
        <authorList>
            <person name="Meier V. D."/>
        </authorList>
    </citation>
    <scope>NUCLEOTIDE SEQUENCE</scope>
    <source>
        <strain evidence="1">AVDCRST_MAG96</strain>
    </source>
</reference>
<organism evidence="1">
    <name type="scientific">uncultured Segetibacter sp</name>
    <dbReference type="NCBI Taxonomy" id="481133"/>
    <lineage>
        <taxon>Bacteria</taxon>
        <taxon>Pseudomonadati</taxon>
        <taxon>Bacteroidota</taxon>
        <taxon>Chitinophagia</taxon>
        <taxon>Chitinophagales</taxon>
        <taxon>Chitinophagaceae</taxon>
        <taxon>Segetibacter</taxon>
        <taxon>environmental samples</taxon>
    </lineage>
</organism>
<gene>
    <name evidence="1" type="ORF">AVDCRST_MAG96-2339</name>
</gene>
<evidence type="ECO:0000313" key="1">
    <source>
        <dbReference type="EMBL" id="CAA9508458.1"/>
    </source>
</evidence>
<name>A0A6J4SXM2_9BACT</name>
<accession>A0A6J4SXM2</accession>
<feature type="non-terminal residue" evidence="1">
    <location>
        <position position="253"/>
    </location>
</feature>
<dbReference type="EMBL" id="CADCVN010000904">
    <property type="protein sequence ID" value="CAA9508458.1"/>
    <property type="molecule type" value="Genomic_DNA"/>
</dbReference>
<sequence length="253" mass="29365">MCPFFYHSSLKLFKVKKFLAVFDGYKISKSTLAYAEELVAAANAHLVGVFLDEFLYHSYSVGEIYKKSEKPEELIKQLDEKDKMKRDEAVMLFQKSCERAKISFSIHRDKSIAVQELKIESIFADLIIINEREKFTNLKEKLPSRFMKNLLADVQCPVLVVPENFKPIDKIVLLYDGEPSSVYAVKMFSYLLNQFKGVPVEVFTVNNWKTDLHLPDNKLMREFIKRHFPEATYTVTKGDAEEQIVGYLSNHKE</sequence>
<proteinExistence type="predicted"/>
<evidence type="ECO:0008006" key="2">
    <source>
        <dbReference type="Google" id="ProtNLM"/>
    </source>
</evidence>
<protein>
    <recommendedName>
        <fullName evidence="2">UspA domain-containing protein</fullName>
    </recommendedName>
</protein>
<dbReference type="Gene3D" id="3.40.50.12370">
    <property type="match status" value="1"/>
</dbReference>
<dbReference type="AlphaFoldDB" id="A0A6J4SXM2"/>